<dbReference type="Proteomes" id="UP000729357">
    <property type="component" value="Unassembled WGS sequence"/>
</dbReference>
<sequence length="240" mass="26654">MEKKMWKMLENNPDVMDRLAKKLGLSNSLRFYDVYSLDEPELLAHIPRPALALLVIIRLTAAWDQNRKAEDEHKEAYTGCGSDEPVIWFKQTIGHACGSIGLLHSLINGPAVDFIEPDSDLANIRSQAIPLNMVRRAEMLYNNEAFEIAHKSVEEAGDSHVDPSLKRNGGHFVSFVKCDGKLWELEGSRKGPLDRGSLGDDEDILSSRALEMGIKRIIALNATGGEGELRFSCIALARKA</sequence>
<dbReference type="Gene3D" id="3.40.532.10">
    <property type="entry name" value="Peptidase C12, ubiquitin carboxyl-terminal hydrolase"/>
    <property type="match status" value="1"/>
</dbReference>
<dbReference type="GO" id="GO:0016579">
    <property type="term" value="P:protein deubiquitination"/>
    <property type="evidence" value="ECO:0007669"/>
    <property type="project" value="TreeGrafter"/>
</dbReference>
<evidence type="ECO:0000256" key="7">
    <source>
        <dbReference type="RuleBase" id="RU361215"/>
    </source>
</evidence>
<evidence type="ECO:0000256" key="5">
    <source>
        <dbReference type="ARBA" id="ARBA00022807"/>
    </source>
</evidence>
<evidence type="ECO:0000313" key="9">
    <source>
        <dbReference type="EMBL" id="KAG9988995.1"/>
    </source>
</evidence>
<dbReference type="PANTHER" id="PTHR10589:SF41">
    <property type="entry name" value="UBIQUITIN CARBOXYL-TERMINAL HYDROLASE"/>
    <property type="match status" value="1"/>
</dbReference>
<keyword evidence="2 7" id="KW-0645">Protease</keyword>
<name>A0A9P8G208_AURME</name>
<dbReference type="PROSITE" id="PS52048">
    <property type="entry name" value="UCH_DOMAIN"/>
    <property type="match status" value="1"/>
</dbReference>
<keyword evidence="5 7" id="KW-0788">Thiol protease</keyword>
<feature type="non-terminal residue" evidence="9">
    <location>
        <position position="1"/>
    </location>
</feature>
<evidence type="ECO:0000256" key="3">
    <source>
        <dbReference type="ARBA" id="ARBA00022786"/>
    </source>
</evidence>
<dbReference type="FunFam" id="3.40.532.10:FF:000008">
    <property type="entry name" value="Ubiquitin carboxyl-terminal hydrolase"/>
    <property type="match status" value="1"/>
</dbReference>
<dbReference type="EMBL" id="JAHFXS010000111">
    <property type="protein sequence ID" value="KAG9988995.1"/>
    <property type="molecule type" value="Genomic_DNA"/>
</dbReference>
<evidence type="ECO:0000256" key="1">
    <source>
        <dbReference type="ARBA" id="ARBA00000707"/>
    </source>
</evidence>
<dbReference type="EC" id="3.4.19.12" evidence="7"/>
<dbReference type="InterPro" id="IPR036959">
    <property type="entry name" value="Peptidase_C12_UCH_sf"/>
</dbReference>
<evidence type="ECO:0000256" key="6">
    <source>
        <dbReference type="PROSITE-ProRule" id="PRU01393"/>
    </source>
</evidence>
<comment type="similarity">
    <text evidence="6 7">Belongs to the peptidase C12 family.</text>
</comment>
<comment type="caution">
    <text evidence="6">Lacks conserved residue(s) required for the propagation of feature annotation.</text>
</comment>
<dbReference type="InterPro" id="IPR038765">
    <property type="entry name" value="Papain-like_cys_pep_sf"/>
</dbReference>
<dbReference type="Pfam" id="PF01088">
    <property type="entry name" value="Peptidase_C12"/>
    <property type="match status" value="1"/>
</dbReference>
<dbReference type="SUPFAM" id="SSF54001">
    <property type="entry name" value="Cysteine proteinases"/>
    <property type="match status" value="1"/>
</dbReference>
<reference evidence="9" key="1">
    <citation type="journal article" date="2021" name="J Fungi (Basel)">
        <title>Virulence traits and population genomics of the black yeast Aureobasidium melanogenum.</title>
        <authorList>
            <person name="Cernosa A."/>
            <person name="Sun X."/>
            <person name="Gostincar C."/>
            <person name="Fang C."/>
            <person name="Gunde-Cimerman N."/>
            <person name="Song Z."/>
        </authorList>
    </citation>
    <scope>NUCLEOTIDE SEQUENCE</scope>
    <source>
        <strain evidence="9">EXF-9298</strain>
    </source>
</reference>
<gene>
    <name evidence="9" type="ORF">KCU98_g2207</name>
</gene>
<dbReference type="GO" id="GO:0004843">
    <property type="term" value="F:cysteine-type deubiquitinase activity"/>
    <property type="evidence" value="ECO:0007669"/>
    <property type="project" value="UniProtKB-EC"/>
</dbReference>
<keyword evidence="3 7" id="KW-0833">Ubl conjugation pathway</keyword>
<accession>A0A9P8G208</accession>
<dbReference type="GO" id="GO:0006511">
    <property type="term" value="P:ubiquitin-dependent protein catabolic process"/>
    <property type="evidence" value="ECO:0007669"/>
    <property type="project" value="UniProtKB-UniRule"/>
</dbReference>
<keyword evidence="10" id="KW-1185">Reference proteome</keyword>
<dbReference type="CDD" id="cd09616">
    <property type="entry name" value="Peptidase_C12_UCH_L1_L3"/>
    <property type="match status" value="1"/>
</dbReference>
<feature type="domain" description="UCH catalytic" evidence="8">
    <location>
        <begin position="5"/>
        <end position="238"/>
    </location>
</feature>
<dbReference type="InterPro" id="IPR001578">
    <property type="entry name" value="Peptidase_C12_UCH"/>
</dbReference>
<dbReference type="PANTHER" id="PTHR10589">
    <property type="entry name" value="UBIQUITIN CARBOXYL-TERMINAL HYDROLASE"/>
    <property type="match status" value="1"/>
</dbReference>
<organism evidence="9 10">
    <name type="scientific">Aureobasidium melanogenum</name>
    <name type="common">Aureobasidium pullulans var. melanogenum</name>
    <dbReference type="NCBI Taxonomy" id="46634"/>
    <lineage>
        <taxon>Eukaryota</taxon>
        <taxon>Fungi</taxon>
        <taxon>Dikarya</taxon>
        <taxon>Ascomycota</taxon>
        <taxon>Pezizomycotina</taxon>
        <taxon>Dothideomycetes</taxon>
        <taxon>Dothideomycetidae</taxon>
        <taxon>Dothideales</taxon>
        <taxon>Saccotheciaceae</taxon>
        <taxon>Aureobasidium</taxon>
    </lineage>
</organism>
<dbReference type="PRINTS" id="PR00707">
    <property type="entry name" value="UBCTHYDRLASE"/>
</dbReference>
<comment type="catalytic activity">
    <reaction evidence="1 7">
        <text>Thiol-dependent hydrolysis of ester, thioester, amide, peptide and isopeptide bonds formed by the C-terminal Gly of ubiquitin (a 76-residue protein attached to proteins as an intracellular targeting signal).</text>
        <dbReference type="EC" id="3.4.19.12"/>
    </reaction>
</comment>
<evidence type="ECO:0000313" key="10">
    <source>
        <dbReference type="Proteomes" id="UP000729357"/>
    </source>
</evidence>
<evidence type="ECO:0000259" key="8">
    <source>
        <dbReference type="PROSITE" id="PS52048"/>
    </source>
</evidence>
<dbReference type="GO" id="GO:0005737">
    <property type="term" value="C:cytoplasm"/>
    <property type="evidence" value="ECO:0007669"/>
    <property type="project" value="TreeGrafter"/>
</dbReference>
<evidence type="ECO:0000256" key="2">
    <source>
        <dbReference type="ARBA" id="ARBA00022670"/>
    </source>
</evidence>
<keyword evidence="4 7" id="KW-0378">Hydrolase</keyword>
<protein>
    <recommendedName>
        <fullName evidence="7">Ubiquitin carboxyl-terminal hydrolase</fullName>
        <ecNumber evidence="7">3.4.19.12</ecNumber>
    </recommendedName>
</protein>
<proteinExistence type="inferred from homology"/>
<comment type="caution">
    <text evidence="9">The sequence shown here is derived from an EMBL/GenBank/DDBJ whole genome shotgun (WGS) entry which is preliminary data.</text>
</comment>
<reference evidence="9" key="2">
    <citation type="submission" date="2021-08" db="EMBL/GenBank/DDBJ databases">
        <authorList>
            <person name="Gostincar C."/>
            <person name="Sun X."/>
            <person name="Song Z."/>
            <person name="Gunde-Cimerman N."/>
        </authorList>
    </citation>
    <scope>NUCLEOTIDE SEQUENCE</scope>
    <source>
        <strain evidence="9">EXF-9298</strain>
    </source>
</reference>
<dbReference type="AlphaFoldDB" id="A0A9P8G208"/>
<evidence type="ECO:0000256" key="4">
    <source>
        <dbReference type="ARBA" id="ARBA00022801"/>
    </source>
</evidence>